<proteinExistence type="predicted"/>
<evidence type="ECO:0000313" key="15">
    <source>
        <dbReference type="EMBL" id="AFL73952.1"/>
    </source>
</evidence>
<keyword evidence="9" id="KW-0076">Bacteriochlorophyll</keyword>
<keyword evidence="4" id="KW-0148">Chlorophyll</keyword>
<evidence type="ECO:0000256" key="11">
    <source>
        <dbReference type="ARBA" id="ARBA00022991"/>
    </source>
</evidence>
<evidence type="ECO:0000256" key="3">
    <source>
        <dbReference type="ARBA" id="ARBA00022475"/>
    </source>
</evidence>
<organism evidence="15 16">
    <name type="scientific">Thiocystis violascens (strain ATCC 17096 / DSM 198 / 6111)</name>
    <name type="common">Chromatium violascens</name>
    <dbReference type="NCBI Taxonomy" id="765911"/>
    <lineage>
        <taxon>Bacteria</taxon>
        <taxon>Pseudomonadati</taxon>
        <taxon>Pseudomonadota</taxon>
        <taxon>Gammaproteobacteria</taxon>
        <taxon>Chromatiales</taxon>
        <taxon>Chromatiaceae</taxon>
        <taxon>Thiocystis</taxon>
    </lineage>
</organism>
<dbReference type="InterPro" id="IPR018332">
    <property type="entry name" value="Antenna_alpha"/>
</dbReference>
<dbReference type="GO" id="GO:0005886">
    <property type="term" value="C:plasma membrane"/>
    <property type="evidence" value="ECO:0007669"/>
    <property type="project" value="UniProtKB-SubCell"/>
</dbReference>
<evidence type="ECO:0000256" key="6">
    <source>
        <dbReference type="ARBA" id="ARBA00022692"/>
    </source>
</evidence>
<dbReference type="InterPro" id="IPR035889">
    <property type="entry name" value="Light-harvesting_complex"/>
</dbReference>
<comment type="function">
    <text evidence="1">Antenna complexes are light-harvesting systems, which transfer the excitation energy to the reaction centers.</text>
</comment>
<evidence type="ECO:0000256" key="9">
    <source>
        <dbReference type="ARBA" id="ARBA00022956"/>
    </source>
</evidence>
<keyword evidence="3" id="KW-1003">Cell membrane</keyword>
<keyword evidence="6" id="KW-0812">Transmembrane</keyword>
<dbReference type="GO" id="GO:0019866">
    <property type="term" value="C:organelle inner membrane"/>
    <property type="evidence" value="ECO:0007669"/>
    <property type="project" value="InterPro"/>
</dbReference>
<reference evidence="15 16" key="1">
    <citation type="submission" date="2012-06" db="EMBL/GenBank/DDBJ databases">
        <title>Complete sequence of Thiocystis violascens DSM 198.</title>
        <authorList>
            <consortium name="US DOE Joint Genome Institute"/>
            <person name="Lucas S."/>
            <person name="Han J."/>
            <person name="Lapidus A."/>
            <person name="Cheng J.-F."/>
            <person name="Goodwin L."/>
            <person name="Pitluck S."/>
            <person name="Peters L."/>
            <person name="Ovchinnikova G."/>
            <person name="Teshima H."/>
            <person name="Detter J.C."/>
            <person name="Han C."/>
            <person name="Tapia R."/>
            <person name="Land M."/>
            <person name="Hauser L."/>
            <person name="Kyrpides N."/>
            <person name="Ivanova N."/>
            <person name="Pagani I."/>
            <person name="Vogl K."/>
            <person name="Liu Z."/>
            <person name="Frigaard N.-U."/>
            <person name="Bryant D."/>
            <person name="Woyke T."/>
        </authorList>
    </citation>
    <scope>NUCLEOTIDE SEQUENCE [LARGE SCALE GENOMIC DNA]</scope>
    <source>
        <strain evidence="16">ATCC 17096 / DSM 198 / 6111</strain>
    </source>
</reference>
<dbReference type="Pfam" id="PF00556">
    <property type="entry name" value="LHC"/>
    <property type="match status" value="1"/>
</dbReference>
<gene>
    <name evidence="15" type="ordered locus">Thivi_1994</name>
</gene>
<evidence type="ECO:0000259" key="14">
    <source>
        <dbReference type="Pfam" id="PF00556"/>
    </source>
</evidence>
<evidence type="ECO:0000313" key="16">
    <source>
        <dbReference type="Proteomes" id="UP000006062"/>
    </source>
</evidence>
<dbReference type="InterPro" id="IPR000066">
    <property type="entry name" value="Antenna_a/b"/>
</dbReference>
<keyword evidence="7" id="KW-0479">Metal-binding</keyword>
<protein>
    <submittedName>
        <fullName evidence="15">Antenna complex alpha/beta subunit</fullName>
    </submittedName>
</protein>
<evidence type="ECO:0000256" key="1">
    <source>
        <dbReference type="ARBA" id="ARBA00002455"/>
    </source>
</evidence>
<dbReference type="SUPFAM" id="SSF56918">
    <property type="entry name" value="Light-harvesting complex subunits"/>
    <property type="match status" value="1"/>
</dbReference>
<evidence type="ECO:0000256" key="2">
    <source>
        <dbReference type="ARBA" id="ARBA00004401"/>
    </source>
</evidence>
<keyword evidence="10" id="KW-1133">Transmembrane helix</keyword>
<evidence type="ECO:0000256" key="10">
    <source>
        <dbReference type="ARBA" id="ARBA00022989"/>
    </source>
</evidence>
<dbReference type="Proteomes" id="UP000006062">
    <property type="component" value="Chromosome"/>
</dbReference>
<keyword evidence="8" id="KW-0460">Magnesium</keyword>
<dbReference type="PROSITE" id="PS00968">
    <property type="entry name" value="ANTENNA_COMP_ALPHA"/>
    <property type="match status" value="1"/>
</dbReference>
<dbReference type="GO" id="GO:0019684">
    <property type="term" value="P:photosynthesis, light reaction"/>
    <property type="evidence" value="ECO:0007669"/>
    <property type="project" value="InterPro"/>
</dbReference>
<dbReference type="EMBL" id="CP003154">
    <property type="protein sequence ID" value="AFL73952.1"/>
    <property type="molecule type" value="Genomic_DNA"/>
</dbReference>
<evidence type="ECO:0000256" key="13">
    <source>
        <dbReference type="ARBA" id="ARBA00023243"/>
    </source>
</evidence>
<dbReference type="STRING" id="765911.Thivi_1994"/>
<evidence type="ECO:0000256" key="4">
    <source>
        <dbReference type="ARBA" id="ARBA00022494"/>
    </source>
</evidence>
<accession>I3YAD4</accession>
<dbReference type="HOGENOM" id="CLU_205201_0_0_6"/>
<dbReference type="eggNOG" id="ENOG5033BSN">
    <property type="taxonomic scope" value="Bacteria"/>
</dbReference>
<evidence type="ECO:0000256" key="8">
    <source>
        <dbReference type="ARBA" id="ARBA00022842"/>
    </source>
</evidence>
<keyword evidence="16" id="KW-1185">Reference proteome</keyword>
<keyword evidence="13" id="KW-0437">Light-harvesting polypeptide</keyword>
<dbReference type="AlphaFoldDB" id="I3YAD4"/>
<dbReference type="KEGG" id="tvi:Thivi_1994"/>
<keyword evidence="11" id="KW-0157">Chromophore</keyword>
<comment type="subcellular location">
    <subcellularLocation>
        <location evidence="2">Cell membrane</location>
        <topology evidence="2">Single-pass type II membrane protein</topology>
    </subcellularLocation>
</comment>
<dbReference type="NCBIfam" id="NF040861">
    <property type="entry name" value="pufA_517_ASD"/>
    <property type="match status" value="1"/>
</dbReference>
<dbReference type="InterPro" id="IPR002361">
    <property type="entry name" value="Antenna_alpha_CS"/>
</dbReference>
<dbReference type="GO" id="GO:0046872">
    <property type="term" value="F:metal ion binding"/>
    <property type="evidence" value="ECO:0007669"/>
    <property type="project" value="UniProtKB-KW"/>
</dbReference>
<feature type="domain" description="Antenna complex alpha/beta subunit" evidence="14">
    <location>
        <begin position="4"/>
        <end position="44"/>
    </location>
</feature>
<dbReference type="GO" id="GO:0030077">
    <property type="term" value="C:plasma membrane light-harvesting complex"/>
    <property type="evidence" value="ECO:0007669"/>
    <property type="project" value="InterPro"/>
</dbReference>
<evidence type="ECO:0000256" key="5">
    <source>
        <dbReference type="ARBA" id="ARBA00022549"/>
    </source>
</evidence>
<evidence type="ECO:0000256" key="7">
    <source>
        <dbReference type="ARBA" id="ARBA00022723"/>
    </source>
</evidence>
<keyword evidence="5" id="KW-0042">Antenna complex</keyword>
<dbReference type="Gene3D" id="4.10.220.20">
    <property type="entry name" value="Light-harvesting complex"/>
    <property type="match status" value="1"/>
</dbReference>
<dbReference type="GO" id="GO:0042314">
    <property type="term" value="F:bacteriochlorophyll binding"/>
    <property type="evidence" value="ECO:0007669"/>
    <property type="project" value="UniProtKB-KW"/>
</dbReference>
<dbReference type="RefSeq" id="WP_014778409.1">
    <property type="nucleotide sequence ID" value="NC_018012.1"/>
</dbReference>
<name>I3YAD4_THIV6</name>
<sequence length="64" mass="7122">MNAMYKLWQIFDPRRTLVALFGFLFVLALLIHFILLSSPAFNWLQGSEATPAAVSQMAPLPAGK</sequence>
<dbReference type="PRINTS" id="PR00673">
    <property type="entry name" value="LIGHTHARVSTA"/>
</dbReference>
<evidence type="ECO:0000256" key="12">
    <source>
        <dbReference type="ARBA" id="ARBA00023136"/>
    </source>
</evidence>
<keyword evidence="12" id="KW-0472">Membrane</keyword>